<sequence length="781" mass="87614">MSEKEIIVAEQALPDKLFIVPLLGKPIFPGIFTPIMITSNDDIEIVNQAMENDKVIGLILLKEEDESATGPKDIYQVGTAAKIVKKINLPDGGVNIFISTVKRFRIRKFFTSEAPLIAAVDYLDDIVGSEQKDELKALTRSVISEMKQISEDNPLFSEEMRLNMVNIDNPGKIADFITSILNIDRVQQQQILEELDVRARMEKVLVFIKKEQDLLRIQKKIATQINEKIEKSQREYFLREEIKAIKKELGEPVDSKSSEYIKFKEMVDKLNFEGEIKEQVERELEKFALMDPSSSEYIVTRNYLETIVNLPWEEPKPDVIDIAKGEKILNHDHYGLDDVKERILEYLAVRKLKNDTKGSIIILVGPPGVGKTSIGKSVARALGREFFRFSVGGMRDEAEIKGHRRTYVGAMPGKIIQGLKIVKNKAPVFMIDEIDKLGQSYQGDPSSALLEVLDPEQNIAFRDHYLDLPFDLSHILFIATANTLDSIPRPLLDRMEIIRLSGYITDEKIEIAKRYLIPKSLKKHGLIKGQIAYNKTALRSIVDGYAREAGVRTFEKCIDKINRKAAKKIVMGTEELPIKISKDNLEGFLKKPYFRDDEIKRVSIPGMSLGLAWTSMGGDTLIIEAINIPGKSGLQLTGQMGDVMKESAAIAFSHVKQIAGDYGIKQEFFEKNVIHLHIPEGATPKDGPSAGITMATALISLATGKVIKKNLAMTGELSLTGKVLPIGGLKEKTIAAQRNKVKDIIIPKPNERDLDEIPAYIRKGITFHPVESLKEVLNLVF</sequence>
<evidence type="ECO:0000256" key="7">
    <source>
        <dbReference type="ARBA" id="ARBA00022840"/>
    </source>
</evidence>
<evidence type="ECO:0000256" key="3">
    <source>
        <dbReference type="ARBA" id="ARBA00022670"/>
    </source>
</evidence>
<evidence type="ECO:0000256" key="9">
    <source>
        <dbReference type="ARBA" id="ARBA00050665"/>
    </source>
</evidence>
<dbReference type="PROSITE" id="PS01046">
    <property type="entry name" value="LON_SER"/>
    <property type="match status" value="1"/>
</dbReference>
<dbReference type="InterPro" id="IPR054594">
    <property type="entry name" value="Lon_lid"/>
</dbReference>
<dbReference type="InterPro" id="IPR008269">
    <property type="entry name" value="Lon_proteolytic"/>
</dbReference>
<dbReference type="Gene3D" id="1.20.58.1480">
    <property type="match status" value="1"/>
</dbReference>
<dbReference type="SUPFAM" id="SSF52540">
    <property type="entry name" value="P-loop containing nucleoside triphosphate hydrolases"/>
    <property type="match status" value="1"/>
</dbReference>
<evidence type="ECO:0000256" key="13">
    <source>
        <dbReference type="PIRSR" id="PIRSR001174-2"/>
    </source>
</evidence>
<dbReference type="InterPro" id="IPR003593">
    <property type="entry name" value="AAA+_ATPase"/>
</dbReference>
<keyword evidence="8 10" id="KW-0346">Stress response</keyword>
<dbReference type="InterPro" id="IPR015947">
    <property type="entry name" value="PUA-like_sf"/>
</dbReference>
<dbReference type="GO" id="GO:0004252">
    <property type="term" value="F:serine-type endopeptidase activity"/>
    <property type="evidence" value="ECO:0007669"/>
    <property type="project" value="UniProtKB-UniRule"/>
</dbReference>
<keyword evidence="5 10" id="KW-0378">Hydrolase</keyword>
<comment type="similarity">
    <text evidence="10 11 14 15">Belongs to the peptidase S16 family.</text>
</comment>
<dbReference type="Pfam" id="PF05362">
    <property type="entry name" value="Lon_C"/>
    <property type="match status" value="1"/>
</dbReference>
<dbReference type="Proteomes" id="UP000324209">
    <property type="component" value="Chromosome"/>
</dbReference>
<evidence type="ECO:0000256" key="4">
    <source>
        <dbReference type="ARBA" id="ARBA00022741"/>
    </source>
</evidence>
<keyword evidence="2 10" id="KW-0963">Cytoplasm</keyword>
<proteinExistence type="evidence at transcript level"/>
<gene>
    <name evidence="10 18" type="primary">lon</name>
    <name evidence="18" type="ORF">EXM22_17990</name>
</gene>
<dbReference type="CDD" id="cd19500">
    <property type="entry name" value="RecA-like_Lon"/>
    <property type="match status" value="1"/>
</dbReference>
<dbReference type="GO" id="GO:0006515">
    <property type="term" value="P:protein quality control for misfolded or incompletely synthesized proteins"/>
    <property type="evidence" value="ECO:0007669"/>
    <property type="project" value="UniProtKB-UniRule"/>
</dbReference>
<dbReference type="GO" id="GO:0005737">
    <property type="term" value="C:cytoplasm"/>
    <property type="evidence" value="ECO:0007669"/>
    <property type="project" value="UniProtKB-SubCell"/>
</dbReference>
<dbReference type="SMART" id="SM00382">
    <property type="entry name" value="AAA"/>
    <property type="match status" value="1"/>
</dbReference>
<dbReference type="Pfam" id="PF02190">
    <property type="entry name" value="LON_substr_bdg"/>
    <property type="match status" value="1"/>
</dbReference>
<evidence type="ECO:0000256" key="8">
    <source>
        <dbReference type="ARBA" id="ARBA00023016"/>
    </source>
</evidence>
<dbReference type="FunFam" id="3.40.50.300:FF:000021">
    <property type="entry name" value="Lon protease homolog"/>
    <property type="match status" value="1"/>
</dbReference>
<dbReference type="SMART" id="SM00464">
    <property type="entry name" value="LON"/>
    <property type="match status" value="1"/>
</dbReference>
<dbReference type="PROSITE" id="PS51786">
    <property type="entry name" value="LON_PROTEOLYTIC"/>
    <property type="match status" value="1"/>
</dbReference>
<dbReference type="EMBL" id="CP036150">
    <property type="protein sequence ID" value="QEN09782.1"/>
    <property type="molecule type" value="Genomic_DNA"/>
</dbReference>
<evidence type="ECO:0000256" key="5">
    <source>
        <dbReference type="ARBA" id="ARBA00022801"/>
    </source>
</evidence>
<dbReference type="SUPFAM" id="SSF54211">
    <property type="entry name" value="Ribosomal protein S5 domain 2-like"/>
    <property type="match status" value="1"/>
</dbReference>
<dbReference type="Pfam" id="PF22667">
    <property type="entry name" value="Lon_lid"/>
    <property type="match status" value="1"/>
</dbReference>
<evidence type="ECO:0000256" key="6">
    <source>
        <dbReference type="ARBA" id="ARBA00022825"/>
    </source>
</evidence>
<evidence type="ECO:0000256" key="15">
    <source>
        <dbReference type="RuleBase" id="RU000591"/>
    </source>
</evidence>
<dbReference type="PRINTS" id="PR00830">
    <property type="entry name" value="ENDOLAPTASE"/>
</dbReference>
<dbReference type="EC" id="3.4.21.53" evidence="10 11"/>
<comment type="function">
    <text evidence="10">ATP-dependent serine protease that mediates the selective degradation of mutant and abnormal proteins as well as certain short-lived regulatory proteins. Required for cellular homeostasis and for survival from DNA damage and developmental changes induced by stress. Degrades polypeptides processively to yield small peptide fragments that are 5 to 10 amino acids long. Binds to DNA in a double-stranded, site-specific manner.</text>
</comment>
<feature type="active site" evidence="10 12">
    <location>
        <position position="689"/>
    </location>
</feature>
<dbReference type="HAMAP" id="MF_01973">
    <property type="entry name" value="lon_bact"/>
    <property type="match status" value="1"/>
</dbReference>
<name>A0A5C1QUN2_9SPIO</name>
<dbReference type="InterPro" id="IPR027543">
    <property type="entry name" value="Lon_bac"/>
</dbReference>
<dbReference type="SUPFAM" id="SSF88697">
    <property type="entry name" value="PUA domain-like"/>
    <property type="match status" value="1"/>
</dbReference>
<dbReference type="PANTHER" id="PTHR43718:SF2">
    <property type="entry name" value="LON PROTEASE HOMOLOG, MITOCHONDRIAL"/>
    <property type="match status" value="1"/>
</dbReference>
<dbReference type="GO" id="GO:0034605">
    <property type="term" value="P:cellular response to heat"/>
    <property type="evidence" value="ECO:0007669"/>
    <property type="project" value="UniProtKB-UniRule"/>
</dbReference>
<feature type="domain" description="Lon N-terminal" evidence="17">
    <location>
        <begin position="17"/>
        <end position="212"/>
    </location>
</feature>
<dbReference type="InterPro" id="IPR003111">
    <property type="entry name" value="Lon_prtase_N"/>
</dbReference>
<dbReference type="Gene3D" id="3.30.230.10">
    <property type="match status" value="1"/>
</dbReference>
<dbReference type="GO" id="GO:0004176">
    <property type="term" value="F:ATP-dependent peptidase activity"/>
    <property type="evidence" value="ECO:0007669"/>
    <property type="project" value="UniProtKB-UniRule"/>
</dbReference>
<dbReference type="InterPro" id="IPR020568">
    <property type="entry name" value="Ribosomal_Su5_D2-typ_SF"/>
</dbReference>
<evidence type="ECO:0000256" key="1">
    <source>
        <dbReference type="ARBA" id="ARBA00004496"/>
    </source>
</evidence>
<dbReference type="InterPro" id="IPR003959">
    <property type="entry name" value="ATPase_AAA_core"/>
</dbReference>
<comment type="subunit">
    <text evidence="10 11">Homohexamer. Organized in a ring with a central cavity.</text>
</comment>
<dbReference type="GO" id="GO:0043565">
    <property type="term" value="F:sequence-specific DNA binding"/>
    <property type="evidence" value="ECO:0007669"/>
    <property type="project" value="UniProtKB-UniRule"/>
</dbReference>
<dbReference type="AlphaFoldDB" id="A0A5C1QUN2"/>
<dbReference type="Gene3D" id="2.30.130.40">
    <property type="entry name" value="LON domain-like"/>
    <property type="match status" value="1"/>
</dbReference>
<protein>
    <recommendedName>
        <fullName evidence="10 11">Lon protease</fullName>
        <ecNumber evidence="10 11">3.4.21.53</ecNumber>
    </recommendedName>
    <alternativeName>
        <fullName evidence="10">ATP-dependent protease La</fullName>
    </alternativeName>
</protein>
<keyword evidence="4 10" id="KW-0547">Nucleotide-binding</keyword>
<organism evidence="18 19">
    <name type="scientific">Oceanispirochaeta crateris</name>
    <dbReference type="NCBI Taxonomy" id="2518645"/>
    <lineage>
        <taxon>Bacteria</taxon>
        <taxon>Pseudomonadati</taxon>
        <taxon>Spirochaetota</taxon>
        <taxon>Spirochaetia</taxon>
        <taxon>Spirochaetales</taxon>
        <taxon>Spirochaetaceae</taxon>
        <taxon>Oceanispirochaeta</taxon>
    </lineage>
</organism>
<accession>A0A5C1QUN2</accession>
<dbReference type="InterPro" id="IPR046336">
    <property type="entry name" value="Lon_prtase_N_sf"/>
</dbReference>
<dbReference type="InterPro" id="IPR004815">
    <property type="entry name" value="Lon_bac/euk-typ"/>
</dbReference>
<evidence type="ECO:0000313" key="18">
    <source>
        <dbReference type="EMBL" id="QEN09782.1"/>
    </source>
</evidence>
<dbReference type="InterPro" id="IPR027417">
    <property type="entry name" value="P-loop_NTPase"/>
</dbReference>
<comment type="subcellular location">
    <subcellularLocation>
        <location evidence="1 10 11">Cytoplasm</location>
    </subcellularLocation>
</comment>
<evidence type="ECO:0000259" key="17">
    <source>
        <dbReference type="PROSITE" id="PS51787"/>
    </source>
</evidence>
<keyword evidence="3 10" id="KW-0645">Protease</keyword>
<evidence type="ECO:0000256" key="11">
    <source>
        <dbReference type="PIRNR" id="PIRNR001174"/>
    </source>
</evidence>
<dbReference type="GO" id="GO:0016887">
    <property type="term" value="F:ATP hydrolysis activity"/>
    <property type="evidence" value="ECO:0007669"/>
    <property type="project" value="UniProtKB-UniRule"/>
</dbReference>
<comment type="catalytic activity">
    <reaction evidence="9 10 11 14">
        <text>Hydrolysis of proteins in presence of ATP.</text>
        <dbReference type="EC" id="3.4.21.53"/>
    </reaction>
</comment>
<reference evidence="18 19" key="1">
    <citation type="submission" date="2019-02" db="EMBL/GenBank/DDBJ databases">
        <title>Complete Genome Sequence and Methylome Analysis of free living Spirochaetas.</title>
        <authorList>
            <person name="Fomenkov A."/>
            <person name="Dubinina G."/>
            <person name="Leshcheva N."/>
            <person name="Mikheeva N."/>
            <person name="Grabovich M."/>
            <person name="Vincze T."/>
            <person name="Roberts R.J."/>
        </authorList>
    </citation>
    <scope>NUCLEOTIDE SEQUENCE [LARGE SCALE GENOMIC DNA]</scope>
    <source>
        <strain evidence="18 19">K2</strain>
    </source>
</reference>
<dbReference type="OrthoDB" id="9803599at2"/>
<dbReference type="InterPro" id="IPR008268">
    <property type="entry name" value="Peptidase_S16_AS"/>
</dbReference>
<dbReference type="Gene3D" id="3.40.50.300">
    <property type="entry name" value="P-loop containing nucleotide triphosphate hydrolases"/>
    <property type="match status" value="1"/>
</dbReference>
<evidence type="ECO:0000256" key="14">
    <source>
        <dbReference type="PROSITE-ProRule" id="PRU01122"/>
    </source>
</evidence>
<dbReference type="PROSITE" id="PS51787">
    <property type="entry name" value="LON_N"/>
    <property type="match status" value="1"/>
</dbReference>
<dbReference type="RefSeq" id="WP_149487854.1">
    <property type="nucleotide sequence ID" value="NZ_CP036150.1"/>
</dbReference>
<comment type="induction">
    <text evidence="10">By heat shock.</text>
</comment>
<feature type="binding site" evidence="10 13">
    <location>
        <begin position="365"/>
        <end position="372"/>
    </location>
    <ligand>
        <name>ATP</name>
        <dbReference type="ChEBI" id="CHEBI:30616"/>
    </ligand>
</feature>
<evidence type="ECO:0000256" key="12">
    <source>
        <dbReference type="PIRSR" id="PIRSR001174-1"/>
    </source>
</evidence>
<feature type="domain" description="Lon proteolytic" evidence="16">
    <location>
        <begin position="602"/>
        <end position="781"/>
    </location>
</feature>
<keyword evidence="7 10" id="KW-0067">ATP-binding</keyword>
<evidence type="ECO:0000256" key="2">
    <source>
        <dbReference type="ARBA" id="ARBA00022490"/>
    </source>
</evidence>
<dbReference type="Pfam" id="PF00004">
    <property type="entry name" value="AAA"/>
    <property type="match status" value="1"/>
</dbReference>
<dbReference type="PIRSF" id="PIRSF001174">
    <property type="entry name" value="Lon_proteas"/>
    <property type="match status" value="1"/>
</dbReference>
<evidence type="ECO:0000259" key="16">
    <source>
        <dbReference type="PROSITE" id="PS51786"/>
    </source>
</evidence>
<dbReference type="InterPro" id="IPR014721">
    <property type="entry name" value="Ribsml_uS5_D2-typ_fold_subgr"/>
</dbReference>
<keyword evidence="19" id="KW-1185">Reference proteome</keyword>
<dbReference type="InterPro" id="IPR027065">
    <property type="entry name" value="Lon_Prtase"/>
</dbReference>
<dbReference type="Gene3D" id="1.20.5.5270">
    <property type="match status" value="1"/>
</dbReference>
<keyword evidence="6 10" id="KW-0720">Serine protease</keyword>
<dbReference type="PANTHER" id="PTHR43718">
    <property type="entry name" value="LON PROTEASE"/>
    <property type="match status" value="1"/>
</dbReference>
<evidence type="ECO:0000313" key="19">
    <source>
        <dbReference type="Proteomes" id="UP000324209"/>
    </source>
</evidence>
<feature type="active site" evidence="10 12">
    <location>
        <position position="732"/>
    </location>
</feature>
<evidence type="ECO:0000256" key="10">
    <source>
        <dbReference type="HAMAP-Rule" id="MF_01973"/>
    </source>
</evidence>
<dbReference type="Gene3D" id="1.10.8.60">
    <property type="match status" value="1"/>
</dbReference>
<dbReference type="KEGG" id="ock:EXM22_17990"/>
<dbReference type="NCBIfam" id="TIGR00763">
    <property type="entry name" value="lon"/>
    <property type="match status" value="1"/>
</dbReference>
<dbReference type="GO" id="GO:0005524">
    <property type="term" value="F:ATP binding"/>
    <property type="evidence" value="ECO:0007669"/>
    <property type="project" value="UniProtKB-UniRule"/>
</dbReference>